<comment type="caution">
    <text evidence="1">The sequence shown here is derived from an EMBL/GenBank/DDBJ whole genome shotgun (WGS) entry which is preliminary data.</text>
</comment>
<keyword evidence="2" id="KW-1185">Reference proteome</keyword>
<gene>
    <name evidence="1" type="ORF">ABIF29_006417</name>
</gene>
<evidence type="ECO:0000313" key="1">
    <source>
        <dbReference type="EMBL" id="MEY9319618.1"/>
    </source>
</evidence>
<organism evidence="1 2">
    <name type="scientific">Bradyrhizobium elkanii</name>
    <dbReference type="NCBI Taxonomy" id="29448"/>
    <lineage>
        <taxon>Bacteria</taxon>
        <taxon>Pseudomonadati</taxon>
        <taxon>Pseudomonadota</taxon>
        <taxon>Alphaproteobacteria</taxon>
        <taxon>Hyphomicrobiales</taxon>
        <taxon>Nitrobacteraceae</taxon>
        <taxon>Bradyrhizobium</taxon>
    </lineage>
</organism>
<dbReference type="Proteomes" id="UP001565471">
    <property type="component" value="Unassembled WGS sequence"/>
</dbReference>
<proteinExistence type="predicted"/>
<reference evidence="1 2" key="1">
    <citation type="submission" date="2024-07" db="EMBL/GenBank/DDBJ databases">
        <title>Genomic Encyclopedia of Type Strains, Phase V (KMG-V): Genome sequencing to study the core and pangenomes of soil and plant-associated prokaryotes.</title>
        <authorList>
            <person name="Whitman W."/>
        </authorList>
    </citation>
    <scope>NUCLEOTIDE SEQUENCE [LARGE SCALE GENOMIC DNA]</scope>
    <source>
        <strain evidence="1 2">USDA 415</strain>
    </source>
</reference>
<evidence type="ECO:0000313" key="2">
    <source>
        <dbReference type="Proteomes" id="UP001565471"/>
    </source>
</evidence>
<accession>A0ABV4F827</accession>
<dbReference type="EMBL" id="JBGBZA010000002">
    <property type="protein sequence ID" value="MEY9319618.1"/>
    <property type="molecule type" value="Genomic_DNA"/>
</dbReference>
<sequence length="74" mass="8522">MIDGTATESYFKGVEYNGYLIKLTRDHYLYEVHTLNGKPTPRVLTSKFTGIERTKRAIDDYNENKKVNETTSTS</sequence>
<protein>
    <submittedName>
        <fullName evidence="1">Uncharacterized protein</fullName>
    </submittedName>
</protein>
<name>A0ABV4F827_BRAEL</name>